<name>A0ABW8Z7B2_9BURK</name>
<reference evidence="6 7" key="1">
    <citation type="journal article" date="2024" name="Chem. Sci.">
        <title>Discovery of megapolipeptins by genome mining of a Burkholderiales bacteria collection.</title>
        <authorList>
            <person name="Paulo B.S."/>
            <person name="Recchia M.J.J."/>
            <person name="Lee S."/>
            <person name="Fergusson C.H."/>
            <person name="Romanowski S.B."/>
            <person name="Hernandez A."/>
            <person name="Krull N."/>
            <person name="Liu D.Y."/>
            <person name="Cavanagh H."/>
            <person name="Bos A."/>
            <person name="Gray C.A."/>
            <person name="Murphy B.T."/>
            <person name="Linington R.G."/>
            <person name="Eustaquio A.S."/>
        </authorList>
    </citation>
    <scope>NUCLEOTIDE SEQUENCE [LARGE SCALE GENOMIC DNA]</scope>
    <source>
        <strain evidence="6 7">RL21-008-BIB-B</strain>
    </source>
</reference>
<dbReference type="CDD" id="cd11386">
    <property type="entry name" value="MCP_signal"/>
    <property type="match status" value="1"/>
</dbReference>
<dbReference type="SMART" id="SM00283">
    <property type="entry name" value="MA"/>
    <property type="match status" value="1"/>
</dbReference>
<protein>
    <submittedName>
        <fullName evidence="6">Methyl-accepting chemotaxis protein</fullName>
    </submittedName>
</protein>
<organism evidence="6 7">
    <name type="scientific">Herbaspirillum rhizosphaerae</name>
    <dbReference type="NCBI Taxonomy" id="346179"/>
    <lineage>
        <taxon>Bacteria</taxon>
        <taxon>Pseudomonadati</taxon>
        <taxon>Pseudomonadota</taxon>
        <taxon>Betaproteobacteria</taxon>
        <taxon>Burkholderiales</taxon>
        <taxon>Oxalobacteraceae</taxon>
        <taxon>Herbaspirillum</taxon>
    </lineage>
</organism>
<dbReference type="Proteomes" id="UP001629214">
    <property type="component" value="Unassembled WGS sequence"/>
</dbReference>
<feature type="transmembrane region" description="Helical" evidence="4">
    <location>
        <begin position="190"/>
        <end position="210"/>
    </location>
</feature>
<dbReference type="CDD" id="cd19411">
    <property type="entry name" value="MCP2201-like_sensor"/>
    <property type="match status" value="1"/>
</dbReference>
<dbReference type="PRINTS" id="PR00260">
    <property type="entry name" value="CHEMTRNSDUCR"/>
</dbReference>
<keyword evidence="4" id="KW-0472">Membrane</keyword>
<comment type="caution">
    <text evidence="6">The sequence shown here is derived from an EMBL/GenBank/DDBJ whole genome shotgun (WGS) entry which is preliminary data.</text>
</comment>
<keyword evidence="3" id="KW-0807">Transducer</keyword>
<proteinExistence type="inferred from homology"/>
<evidence type="ECO:0000256" key="4">
    <source>
        <dbReference type="SAM" id="Phobius"/>
    </source>
</evidence>
<dbReference type="SUPFAM" id="SSF58104">
    <property type="entry name" value="Methyl-accepting chemotaxis protein (MCP) signaling domain"/>
    <property type="match status" value="1"/>
</dbReference>
<comment type="similarity">
    <text evidence="2">Belongs to the methyl-accepting chemotaxis (MCP) protein family.</text>
</comment>
<sequence length="572" mass="60707">MNLSKLKVASRLYLGFGLILIMLLGIAIFSFTRLALLNENINFLVHDRYAKHLLIDSISNNVNVIARAVRNVALSNSVEMNSQELVRIKKAREENDATLKKLAGLITSTQGAGLTTALQKTGDEYYAEQQNLLGLLEKGNADEARALLFGAMRTKQTAMFAALRQLSDFQHAAMDGTVTDSQETYHYTTALLFAVSAAAFFLSLIAAWLITRSIIRQLGGEPDYAMAVASDIANGNLATSITLRQGDQTSLMASIRVMRNRLAEIVGHVRTGTDTIATASNQIAMGNLDLSTRTEQQASSLEETASAMEQLTSTVKQNADNARQANQLAASASEVAIAGGNVVGKVVETMGTIHESSKKIVDIISVIDGIAFQTNILALNAAVEAARAGEQGRGFAVVASEVRGLAQRSAAAAKEIKALIDSSVAQVDAGSRLVEQAGTTMTDVVNSVKRVTDIVGEISSASEEQSDGIEQINLAITQMDEVTQKNAALVEEAAAAAQSMQHQAGTLLEVVGIFKLGAESSAAPKLTHQKTTVDITPVTPKLAVPPASKPVARSAIKPAAIAQNSDASWEQF</sequence>
<dbReference type="InterPro" id="IPR024478">
    <property type="entry name" value="HlyB_4HB_MCP"/>
</dbReference>
<dbReference type="PANTHER" id="PTHR43531:SF14">
    <property type="entry name" value="METHYL-ACCEPTING CHEMOTAXIS PROTEIN I-RELATED"/>
    <property type="match status" value="1"/>
</dbReference>
<evidence type="ECO:0000256" key="3">
    <source>
        <dbReference type="PROSITE-ProRule" id="PRU00284"/>
    </source>
</evidence>
<dbReference type="InterPro" id="IPR004090">
    <property type="entry name" value="Chemotax_Me-accpt_rcpt"/>
</dbReference>
<dbReference type="InterPro" id="IPR004089">
    <property type="entry name" value="MCPsignal_dom"/>
</dbReference>
<evidence type="ECO:0000313" key="6">
    <source>
        <dbReference type="EMBL" id="MFL9878375.1"/>
    </source>
</evidence>
<keyword evidence="4" id="KW-1133">Transmembrane helix</keyword>
<dbReference type="EMBL" id="JAQQFR010000004">
    <property type="protein sequence ID" value="MFL9878375.1"/>
    <property type="molecule type" value="Genomic_DNA"/>
</dbReference>
<keyword evidence="4" id="KW-0812">Transmembrane</keyword>
<dbReference type="PANTHER" id="PTHR43531">
    <property type="entry name" value="PROTEIN ICFG"/>
    <property type="match status" value="1"/>
</dbReference>
<accession>A0ABW8Z7B2</accession>
<gene>
    <name evidence="6" type="ORF">PQR63_08285</name>
</gene>
<dbReference type="Pfam" id="PF00015">
    <property type="entry name" value="MCPsignal"/>
    <property type="match status" value="1"/>
</dbReference>
<evidence type="ECO:0000313" key="7">
    <source>
        <dbReference type="Proteomes" id="UP001629214"/>
    </source>
</evidence>
<feature type="domain" description="Methyl-accepting transducer" evidence="5">
    <location>
        <begin position="272"/>
        <end position="501"/>
    </location>
</feature>
<keyword evidence="7" id="KW-1185">Reference proteome</keyword>
<dbReference type="InterPro" id="IPR051310">
    <property type="entry name" value="MCP_chemotaxis"/>
</dbReference>
<feature type="transmembrane region" description="Helical" evidence="4">
    <location>
        <begin position="12"/>
        <end position="36"/>
    </location>
</feature>
<keyword evidence="1" id="KW-0488">Methylation</keyword>
<dbReference type="InterPro" id="IPR047347">
    <property type="entry name" value="YvaQ-like_sensor"/>
</dbReference>
<dbReference type="PROSITE" id="PS50111">
    <property type="entry name" value="CHEMOTAXIS_TRANSDUC_2"/>
    <property type="match status" value="1"/>
</dbReference>
<dbReference type="Pfam" id="PF12729">
    <property type="entry name" value="4HB_MCP_1"/>
    <property type="match status" value="1"/>
</dbReference>
<dbReference type="Gene3D" id="1.10.287.950">
    <property type="entry name" value="Methyl-accepting chemotaxis protein"/>
    <property type="match status" value="1"/>
</dbReference>
<evidence type="ECO:0000256" key="1">
    <source>
        <dbReference type="ARBA" id="ARBA00022481"/>
    </source>
</evidence>
<dbReference type="RefSeq" id="WP_408167270.1">
    <property type="nucleotide sequence ID" value="NZ_JAQQFR010000004.1"/>
</dbReference>
<evidence type="ECO:0000256" key="2">
    <source>
        <dbReference type="ARBA" id="ARBA00029447"/>
    </source>
</evidence>
<evidence type="ECO:0000259" key="5">
    <source>
        <dbReference type="PROSITE" id="PS50111"/>
    </source>
</evidence>